<feature type="transmembrane region" description="Helical" evidence="2">
    <location>
        <begin position="36"/>
        <end position="59"/>
    </location>
</feature>
<evidence type="ECO:0000313" key="3">
    <source>
        <dbReference type="EMBL" id="KAB0884609.1"/>
    </source>
</evidence>
<feature type="transmembrane region" description="Helical" evidence="2">
    <location>
        <begin position="71"/>
        <end position="90"/>
    </location>
</feature>
<evidence type="ECO:0000313" key="5">
    <source>
        <dbReference type="Proteomes" id="UP000244378"/>
    </source>
</evidence>
<organism evidence="4 5">
    <name type="scientific">Cronobacter muytjensii</name>
    <dbReference type="NCBI Taxonomy" id="413501"/>
    <lineage>
        <taxon>Bacteria</taxon>
        <taxon>Pseudomonadati</taxon>
        <taxon>Pseudomonadota</taxon>
        <taxon>Gammaproteobacteria</taxon>
        <taxon>Enterobacterales</taxon>
        <taxon>Enterobacteriaceae</taxon>
        <taxon>Cronobacter</taxon>
    </lineage>
</organism>
<feature type="region of interest" description="Disordered" evidence="1">
    <location>
        <begin position="99"/>
        <end position="127"/>
    </location>
</feature>
<evidence type="ECO:0000313" key="4">
    <source>
        <dbReference type="EMBL" id="PUX16957.1"/>
    </source>
</evidence>
<feature type="transmembrane region" description="Helical" evidence="2">
    <location>
        <begin position="6"/>
        <end position="24"/>
    </location>
</feature>
<dbReference type="AlphaFoldDB" id="A0A2T7AX96"/>
<keyword evidence="2" id="KW-1133">Transmembrane helix</keyword>
<dbReference type="RefSeq" id="WP_038865272.1">
    <property type="nucleotide sequence ID" value="NZ_JADKNN010000018.1"/>
</dbReference>
<dbReference type="OrthoDB" id="6629503at2"/>
<dbReference type="EMBL" id="MSAE01000005">
    <property type="protein sequence ID" value="PUX16957.1"/>
    <property type="molecule type" value="Genomic_DNA"/>
</dbReference>
<accession>A0A2T7AX96</accession>
<gene>
    <name evidence="4" type="ORF">AUN14_04875</name>
    <name evidence="3" type="ORF">FZI19_04905</name>
</gene>
<evidence type="ECO:0000256" key="2">
    <source>
        <dbReference type="SAM" id="Phobius"/>
    </source>
</evidence>
<evidence type="ECO:0000256" key="1">
    <source>
        <dbReference type="SAM" id="MobiDB-lite"/>
    </source>
</evidence>
<feature type="compositionally biased region" description="Basic residues" evidence="1">
    <location>
        <begin position="104"/>
        <end position="127"/>
    </location>
</feature>
<dbReference type="GeneID" id="92214498"/>
<keyword evidence="2" id="KW-0472">Membrane</keyword>
<comment type="caution">
    <text evidence="4">The sequence shown here is derived from an EMBL/GenBank/DDBJ whole genome shotgun (WGS) entry which is preliminary data.</text>
</comment>
<sequence length="127" mass="14246">MPLIKLLFWAVTLIDITVAIVIFISALNTRMLLIPLWYRLGLLVAAFGFAAQSGLNLPYLLLDKNIMAQTLPFWILKDMGVGLVAMYYFWSAMISRKSAAPLPKPKKAITPARKKSPTRSPRKKTTP</sequence>
<keyword evidence="2" id="KW-0812">Transmembrane</keyword>
<dbReference type="EMBL" id="WAGD01000011">
    <property type="protein sequence ID" value="KAB0884609.1"/>
    <property type="molecule type" value="Genomic_DNA"/>
</dbReference>
<proteinExistence type="predicted"/>
<dbReference type="Proteomes" id="UP000244378">
    <property type="component" value="Unassembled WGS sequence"/>
</dbReference>
<reference evidence="4 5" key="1">
    <citation type="submission" date="2016-12" db="EMBL/GenBank/DDBJ databases">
        <title>Analysis of the Molecular Diversity Among Cronobacter Species Isolated from Filth Flies Using a Pan Genomic DNA Microarray.</title>
        <authorList>
            <person name="Pava-Ripoll M."/>
            <person name="Tall B."/>
            <person name="Farber J."/>
            <person name="Fanning S."/>
            <person name="Lehner A."/>
            <person name="Stephan R."/>
            <person name="Pagotto F."/>
            <person name="Iverson C."/>
            <person name="Ziobro G."/>
            <person name="Miller A."/>
            <person name="Pearson R."/>
            <person name="Yan Q."/>
            <person name="Kim M."/>
            <person name="Jeong S."/>
            <person name="Park J."/>
            <person name="Jun S."/>
            <person name="Choi H."/>
            <person name="Chung T."/>
            <person name="Yoo Y."/>
            <person name="Park E."/>
            <person name="Hwang S."/>
            <person name="Lee B."/>
            <person name="Sathyamoorthy V."/>
            <person name="Carter L."/>
            <person name="Mammel M."/>
            <person name="Jackson S."/>
            <person name="Kothary M."/>
            <person name="Patel I."/>
            <person name="Grim C."/>
            <person name="Gopinath G."/>
            <person name="Gangiredla J."/>
            <person name="Chase H."/>
        </authorList>
    </citation>
    <scope>NUCLEOTIDE SEQUENCE [LARGE SCALE GENOMIC DNA]</scope>
    <source>
        <strain evidence="4 5">MOD1-Md1s</strain>
    </source>
</reference>
<reference evidence="3 6" key="2">
    <citation type="submission" date="2019-08" db="EMBL/GenBank/DDBJ databases">
        <title>Prevalence, distribution, and phylogeny of type two toxin-antitoxin genes possessed by Cronobacter species where C. sakazakii homologs follow sequence type lineages.</title>
        <authorList>
            <person name="Finkelstein S."/>
            <person name="Negrete F."/>
            <person name="Jang H."/>
            <person name="Gopinath G.R."/>
            <person name="Tall B.D."/>
        </authorList>
    </citation>
    <scope>NUCLEOTIDE SEQUENCE [LARGE SCALE GENOMIC DNA]</scope>
    <source>
        <strain evidence="3 6">MOD1_GK1257</strain>
    </source>
</reference>
<keyword evidence="6" id="KW-1185">Reference proteome</keyword>
<dbReference type="Proteomes" id="UP000469927">
    <property type="component" value="Unassembled WGS sequence"/>
</dbReference>
<evidence type="ECO:0000313" key="6">
    <source>
        <dbReference type="Proteomes" id="UP000469927"/>
    </source>
</evidence>
<name>A0A2T7AX96_9ENTR</name>
<protein>
    <submittedName>
        <fullName evidence="4">Uncharacterized protein</fullName>
    </submittedName>
</protein>